<dbReference type="AlphaFoldDB" id="A0A1I3P966"/>
<protein>
    <recommendedName>
        <fullName evidence="3">ArsR family transcriptional regulator</fullName>
    </recommendedName>
</protein>
<dbReference type="InterPro" id="IPR036388">
    <property type="entry name" value="WH-like_DNA-bd_sf"/>
</dbReference>
<name>A0A1I3P966_9ACTN</name>
<sequence length="178" mass="19610">MALTYLNPDQEFSITEVAGRIGASVKSVQQEVSRLVEAGLLTDRRMGTSRLVRSVQSSVLVRPLTDLLAVTYGPLPVLTRALTGIGGIERAYIYGSWAARYCGEPGHLPGDVDVLVVGDADVDVLNERAREAEVVLHREVSIRRVRAHAWEDGTDPFISTVRARPMVELQIRRTEETS</sequence>
<dbReference type="EMBL" id="FOQG01000020">
    <property type="protein sequence ID" value="SFJ18043.1"/>
    <property type="molecule type" value="Genomic_DNA"/>
</dbReference>
<dbReference type="SUPFAM" id="SSF46785">
    <property type="entry name" value="Winged helix' DNA-binding domain"/>
    <property type="match status" value="1"/>
</dbReference>
<proteinExistence type="predicted"/>
<keyword evidence="2" id="KW-1185">Reference proteome</keyword>
<reference evidence="1 2" key="1">
    <citation type="submission" date="2016-10" db="EMBL/GenBank/DDBJ databases">
        <authorList>
            <person name="de Groot N.N."/>
        </authorList>
    </citation>
    <scope>NUCLEOTIDE SEQUENCE [LARGE SCALE GENOMIC DNA]</scope>
    <source>
        <strain evidence="1 2">CGMCC 1.11156</strain>
    </source>
</reference>
<dbReference type="InterPro" id="IPR036390">
    <property type="entry name" value="WH_DNA-bd_sf"/>
</dbReference>
<dbReference type="Gene3D" id="1.10.10.10">
    <property type="entry name" value="Winged helix-like DNA-binding domain superfamily/Winged helix DNA-binding domain"/>
    <property type="match status" value="1"/>
</dbReference>
<dbReference type="RefSeq" id="WP_246166456.1">
    <property type="nucleotide sequence ID" value="NZ_BKAF01000025.1"/>
</dbReference>
<evidence type="ECO:0000313" key="1">
    <source>
        <dbReference type="EMBL" id="SFJ18043.1"/>
    </source>
</evidence>
<gene>
    <name evidence="1" type="ORF">SAMN05216561_1209</name>
</gene>
<dbReference type="STRING" id="1005945.SAMN05216561_1209"/>
<evidence type="ECO:0000313" key="2">
    <source>
        <dbReference type="Proteomes" id="UP000198649"/>
    </source>
</evidence>
<accession>A0A1I3P966</accession>
<evidence type="ECO:0008006" key="3">
    <source>
        <dbReference type="Google" id="ProtNLM"/>
    </source>
</evidence>
<dbReference type="Proteomes" id="UP000198649">
    <property type="component" value="Unassembled WGS sequence"/>
</dbReference>
<organism evidence="1 2">
    <name type="scientific">Nocardioides psychrotolerans</name>
    <dbReference type="NCBI Taxonomy" id="1005945"/>
    <lineage>
        <taxon>Bacteria</taxon>
        <taxon>Bacillati</taxon>
        <taxon>Actinomycetota</taxon>
        <taxon>Actinomycetes</taxon>
        <taxon>Propionibacteriales</taxon>
        <taxon>Nocardioidaceae</taxon>
        <taxon>Nocardioides</taxon>
    </lineage>
</organism>